<keyword evidence="3" id="KW-0378">Hydrolase</keyword>
<dbReference type="Pfam" id="PF02633">
    <property type="entry name" value="Creatininase"/>
    <property type="match status" value="1"/>
</dbReference>
<proteinExistence type="inferred from homology"/>
<protein>
    <submittedName>
        <fullName evidence="7">Creatininase family protein</fullName>
    </submittedName>
</protein>
<dbReference type="GO" id="GO:0046872">
    <property type="term" value="F:metal ion binding"/>
    <property type="evidence" value="ECO:0007669"/>
    <property type="project" value="UniProtKB-KW"/>
</dbReference>
<evidence type="ECO:0000256" key="2">
    <source>
        <dbReference type="ARBA" id="ARBA00022723"/>
    </source>
</evidence>
<sequence length="278" mass="30151">MTRSFYWVDHSTQTFAERDLSKTVVVLPIAAVEQHGPHLPVDVDAAINAEIIRRTVARLQPDTDVLFLPPMMVGKSDEHIAFPGTLAISGETLRHVWLDLARSVKRAGAAKLILFNSHGGQMALMDIVCRDIRIELGMLAVSCSWFRIAPVEDLFSRAEIDHGIHGGDIETSMMLAIAPERVAMDKAENFVPLTVAIEKSGSMLTAEGAVGFGWQAQDLHPAGVCGNASNATAQKGQIVLDRAADGLVSLIAATQAFDLSQLTSQTRFSNLCRARRIP</sequence>
<evidence type="ECO:0000256" key="1">
    <source>
        <dbReference type="ARBA" id="ARBA00001947"/>
    </source>
</evidence>
<evidence type="ECO:0000256" key="5">
    <source>
        <dbReference type="ARBA" id="ARBA00024029"/>
    </source>
</evidence>
<gene>
    <name evidence="7" type="ORF">BBK91_002025</name>
    <name evidence="6" type="ORF">BBL17_000555</name>
</gene>
<organism evidence="7 9">
    <name type="scientific">Agrobacterium vitis</name>
    <name type="common">Rhizobium vitis</name>
    <dbReference type="NCBI Taxonomy" id="373"/>
    <lineage>
        <taxon>Bacteria</taxon>
        <taxon>Pseudomonadati</taxon>
        <taxon>Pseudomonadota</taxon>
        <taxon>Alphaproteobacteria</taxon>
        <taxon>Hyphomicrobiales</taxon>
        <taxon>Rhizobiaceae</taxon>
        <taxon>Rhizobium/Agrobacterium group</taxon>
        <taxon>Agrobacterium</taxon>
    </lineage>
</organism>
<evidence type="ECO:0000313" key="6">
    <source>
        <dbReference type="EMBL" id="MUO40290.1"/>
    </source>
</evidence>
<dbReference type="EMBL" id="MBFE02000001">
    <property type="protein sequence ID" value="MUO40290.1"/>
    <property type="molecule type" value="Genomic_DNA"/>
</dbReference>
<dbReference type="EMBL" id="MBFA02000001">
    <property type="protein sequence ID" value="MUP08655.1"/>
    <property type="molecule type" value="Genomic_DNA"/>
</dbReference>
<dbReference type="PANTHER" id="PTHR35005:SF1">
    <property type="entry name" value="2-AMINO-5-FORMYLAMINO-6-RIBOSYLAMINOPYRIMIDIN-4(3H)-ONE 5'-MONOPHOSPHATE DEFORMYLASE"/>
    <property type="match status" value="1"/>
</dbReference>
<keyword evidence="2" id="KW-0479">Metal-binding</keyword>
<accession>A0ABD6H482</accession>
<dbReference type="Proteomes" id="UP000179454">
    <property type="component" value="Unassembled WGS sequence"/>
</dbReference>
<keyword evidence="4" id="KW-0862">Zinc</keyword>
<reference evidence="8 9" key="1">
    <citation type="submission" date="2019-11" db="EMBL/GenBank/DDBJ databases">
        <title>Whole-genome sequencing of Allorhizobium vitis.</title>
        <authorList>
            <person name="Gan H.M."/>
            <person name="Savka M.A."/>
        </authorList>
    </citation>
    <scope>NUCLEOTIDE SEQUENCE [LARGE SCALE GENOMIC DNA]</scope>
    <source>
        <strain evidence="7 9">RF2/1</strain>
        <strain evidence="6 8">T1/7</strain>
    </source>
</reference>
<dbReference type="InterPro" id="IPR024087">
    <property type="entry name" value="Creatininase-like_sf"/>
</dbReference>
<name>A0ABD6H482_AGRVI</name>
<dbReference type="Gene3D" id="3.40.50.10310">
    <property type="entry name" value="Creatininase"/>
    <property type="match status" value="1"/>
</dbReference>
<dbReference type="Proteomes" id="UP000179536">
    <property type="component" value="Unassembled WGS sequence"/>
</dbReference>
<evidence type="ECO:0000256" key="4">
    <source>
        <dbReference type="ARBA" id="ARBA00022833"/>
    </source>
</evidence>
<comment type="cofactor">
    <cofactor evidence="1">
        <name>Zn(2+)</name>
        <dbReference type="ChEBI" id="CHEBI:29105"/>
    </cofactor>
</comment>
<evidence type="ECO:0000313" key="9">
    <source>
        <dbReference type="Proteomes" id="UP000179536"/>
    </source>
</evidence>
<evidence type="ECO:0000313" key="8">
    <source>
        <dbReference type="Proteomes" id="UP000179454"/>
    </source>
</evidence>
<dbReference type="SUPFAM" id="SSF102215">
    <property type="entry name" value="Creatininase"/>
    <property type="match status" value="1"/>
</dbReference>
<dbReference type="InterPro" id="IPR003785">
    <property type="entry name" value="Creatininase/forma_Hydrolase"/>
</dbReference>
<dbReference type="AlphaFoldDB" id="A0ABD6H482"/>
<dbReference type="PANTHER" id="PTHR35005">
    <property type="entry name" value="3-DEHYDRO-SCYLLO-INOSOSE HYDROLASE"/>
    <property type="match status" value="1"/>
</dbReference>
<keyword evidence="8" id="KW-1185">Reference proteome</keyword>
<evidence type="ECO:0000256" key="3">
    <source>
        <dbReference type="ARBA" id="ARBA00022801"/>
    </source>
</evidence>
<dbReference type="RefSeq" id="WP_012653673.1">
    <property type="nucleotide sequence ID" value="NZ_MBFA02000001.1"/>
</dbReference>
<dbReference type="GO" id="GO:0016787">
    <property type="term" value="F:hydrolase activity"/>
    <property type="evidence" value="ECO:0007669"/>
    <property type="project" value="UniProtKB-KW"/>
</dbReference>
<comment type="caution">
    <text evidence="7">The sequence shown here is derived from an EMBL/GenBank/DDBJ whole genome shotgun (WGS) entry which is preliminary data.</text>
</comment>
<comment type="similarity">
    <text evidence="5">Belongs to the creatininase superfamily.</text>
</comment>
<evidence type="ECO:0000313" key="7">
    <source>
        <dbReference type="EMBL" id="MUP08655.1"/>
    </source>
</evidence>